<dbReference type="Gene3D" id="2.60.40.10">
    <property type="entry name" value="Immunoglobulins"/>
    <property type="match status" value="1"/>
</dbReference>
<evidence type="ECO:0000313" key="9">
    <source>
        <dbReference type="Ensembl" id="ENSP00000489177.1"/>
    </source>
</evidence>
<dbReference type="SUPFAM" id="SSF49265">
    <property type="entry name" value="Fibronectin type III"/>
    <property type="match status" value="1"/>
</dbReference>
<evidence type="ECO:0000256" key="5">
    <source>
        <dbReference type="ARBA" id="ARBA00023136"/>
    </source>
</evidence>
<evidence type="ECO:0000256" key="1">
    <source>
        <dbReference type="ARBA" id="ARBA00004479"/>
    </source>
</evidence>
<dbReference type="InterPro" id="IPR015373">
    <property type="entry name" value="Interferon/interleukin_rcp_dom"/>
</dbReference>
<dbReference type="ChiTaRS" id="IL20RA">
    <property type="organism name" value="human"/>
</dbReference>
<dbReference type="GeneTree" id="ENSGT00940000157314"/>
<reference evidence="9 10" key="3">
    <citation type="journal article" date="2004" name="Nature">
        <title>Finishing the euchromatic sequence of the human genome.</title>
        <authorList>
            <consortium name="International Human Genome Sequencing Consortium"/>
        </authorList>
    </citation>
    <scope>NUCLEOTIDE SEQUENCE [LARGE SCALE GENOMIC DNA]</scope>
</reference>
<dbReference type="InterPro" id="IPR003961">
    <property type="entry name" value="FN3_dom"/>
</dbReference>
<keyword evidence="3" id="KW-0677">Repeat</keyword>
<dbReference type="HGNC" id="HGNC:6003">
    <property type="gene designation" value="IL20RA"/>
</dbReference>
<dbReference type="SMR" id="A0A0U1RQU9"/>
<keyword evidence="5 7" id="KW-0472">Membrane</keyword>
<dbReference type="InterPro" id="IPR050650">
    <property type="entry name" value="Type-II_Cytokine-TF_Rcpt"/>
</dbReference>
<dbReference type="AlphaFoldDB" id="A0A0U1RQU9"/>
<dbReference type="ExpressionAtlas" id="A0A0U1RQU9">
    <property type="expression patterns" value="baseline and differential"/>
</dbReference>
<proteinExistence type="predicted"/>
<gene>
    <name evidence="9" type="primary">IL20RA</name>
</gene>
<protein>
    <submittedName>
        <fullName evidence="9">Interleukin 20 receptor subunit alpha</fullName>
    </submittedName>
</protein>
<dbReference type="Ensembl" id="ENST00000468393.5">
    <property type="protein sequence ID" value="ENSP00000489177.1"/>
    <property type="gene ID" value="ENSG00000016402.15"/>
</dbReference>
<reference evidence="9 10" key="1">
    <citation type="journal article" date="2001" name="Nature">
        <title>Initial sequencing and analysis of the human genome.</title>
        <authorList>
            <consortium name="International Human Genome Sequencing Consortium"/>
            <person name="Lander E.S."/>
            <person name="Linton L.M."/>
            <person name="Birren B."/>
            <person name="Nusbaum C."/>
            <person name="Zody M.C."/>
            <person name="Baldwin J."/>
            <person name="Devon K."/>
            <person name="Dewar K."/>
            <person name="Doyle M."/>
            <person name="FitzHugh W."/>
            <person name="Funke R."/>
            <person name="Gage D."/>
            <person name="Harris K."/>
            <person name="Heaford A."/>
            <person name="Howland J."/>
            <person name="Kann L."/>
            <person name="Lehoczky J."/>
            <person name="LeVine R."/>
            <person name="McEwan P."/>
            <person name="McKernan K."/>
            <person name="Meldrim J."/>
            <person name="Mesirov J.P."/>
            <person name="Miranda C."/>
            <person name="Morris W."/>
            <person name="Naylor J."/>
            <person name="Raymond C."/>
            <person name="Rosetti M."/>
            <person name="Santos R."/>
            <person name="Sheridan A."/>
            <person name="Sougnez C."/>
            <person name="Stange-Thomann N."/>
            <person name="Stojanovic N."/>
            <person name="Subramanian A."/>
            <person name="Wyman D."/>
            <person name="Rogers J."/>
            <person name="Sulston J."/>
            <person name="Ainscough R."/>
            <person name="Beck S."/>
            <person name="Bentley D."/>
            <person name="Burton J."/>
            <person name="Clee C."/>
            <person name="Carter N."/>
            <person name="Coulson A."/>
            <person name="Deadman R."/>
            <person name="Deloukas P."/>
            <person name="Dunham A."/>
            <person name="Dunham I."/>
            <person name="Durbin R."/>
            <person name="French L."/>
            <person name="Grafham D."/>
            <person name="Gregory S."/>
            <person name="Hubbard T."/>
            <person name="Humphray S."/>
            <person name="Hunt A."/>
            <person name="Jones M."/>
            <person name="Lloyd C."/>
            <person name="McMurray A."/>
            <person name="Matthews L."/>
            <person name="Mercer S."/>
            <person name="Milne S."/>
            <person name="Mullikin J.C."/>
            <person name="Mungall A."/>
            <person name="Plumb R."/>
            <person name="Ross M."/>
            <person name="Shownkeen R."/>
            <person name="Sims S."/>
            <person name="Waterston R.H."/>
            <person name="Wilson R.K."/>
            <person name="Hillier L.W."/>
            <person name="McPherson J.D."/>
            <person name="Marra M.A."/>
            <person name="Mardis E.R."/>
            <person name="Fulton L.A."/>
            <person name="Chinwalla A.T."/>
            <person name="Pepin K.H."/>
            <person name="Gish W.R."/>
            <person name="Chissoe S.L."/>
            <person name="Wendl M.C."/>
            <person name="Delehaunty K.D."/>
            <person name="Miner T.L."/>
            <person name="Delehaunty A."/>
            <person name="Kramer J.B."/>
            <person name="Cook L.L."/>
            <person name="Fulton R.S."/>
            <person name="Johnson D.L."/>
            <person name="Minx P.J."/>
            <person name="Clifton S.W."/>
            <person name="Hawkins T."/>
            <person name="Branscomb E."/>
            <person name="Predki P."/>
            <person name="Richardson P."/>
            <person name="Wenning S."/>
            <person name="Slezak T."/>
            <person name="Doggett N."/>
            <person name="Cheng J.F."/>
            <person name="Olsen A."/>
            <person name="Lucas S."/>
            <person name="Elkin C."/>
            <person name="Uberbacher E."/>
            <person name="Frazier M."/>
            <person name="Gibbs R.A."/>
            <person name="Muzny D.M."/>
            <person name="Scherer S.E."/>
            <person name="Bouck J.B."/>
            <person name="Sodergren E.J."/>
            <person name="Worley K.C."/>
            <person name="Rives C.M."/>
            <person name="Gorrell J.H."/>
            <person name="Metzker M.L."/>
            <person name="Naylor S.L."/>
            <person name="Kucherlapati R.S."/>
            <person name="Nelson D.L."/>
            <person name="Weinstock G.M."/>
            <person name="Sakaki Y."/>
            <person name="Fujiyama A."/>
            <person name="Hattori M."/>
            <person name="Yada T."/>
            <person name="Toyoda A."/>
            <person name="Itoh T."/>
            <person name="Kawagoe C."/>
            <person name="Watanabe H."/>
            <person name="Totoki Y."/>
            <person name="Taylor T."/>
            <person name="Weissenbach J."/>
            <person name="Heilig R."/>
            <person name="Saurin W."/>
            <person name="Artiguenave F."/>
            <person name="Brottier P."/>
            <person name="Bruls T."/>
            <person name="Pelletier E."/>
            <person name="Robert C."/>
            <person name="Wincker P."/>
            <person name="Smith D.R."/>
            <person name="Doucette-Stamm L."/>
            <person name="Rubenfield M."/>
            <person name="Weinstock K."/>
            <person name="Lee H.M."/>
            <person name="Dubois J."/>
            <person name="Rosenthal A."/>
            <person name="Platzer M."/>
            <person name="Nyakatura G."/>
            <person name="Taudien S."/>
            <person name="Rump A."/>
            <person name="Yang H."/>
            <person name="Yu J."/>
            <person name="Wang J."/>
            <person name="Huang G."/>
            <person name="Gu J."/>
            <person name="Hood L."/>
            <person name="Rowen L."/>
            <person name="Madan A."/>
            <person name="Qin S."/>
            <person name="Davis R.W."/>
            <person name="Federspiel N.A."/>
            <person name="Abola A.P."/>
            <person name="Proctor M.J."/>
            <person name="Myers R.M."/>
            <person name="Schmutz J."/>
            <person name="Dickson M."/>
            <person name="Grimwood J."/>
            <person name="Cox D.R."/>
            <person name="Olson M.V."/>
            <person name="Kaul R."/>
            <person name="Raymond C."/>
            <person name="Shimizu N."/>
            <person name="Kawasaki K."/>
            <person name="Minoshima S."/>
            <person name="Evans G.A."/>
            <person name="Athanasiou M."/>
            <person name="Schultz R."/>
            <person name="Roe B.A."/>
            <person name="Chen F."/>
            <person name="Pan H."/>
            <person name="Ramser J."/>
            <person name="Lehrach H."/>
            <person name="Reinhardt R."/>
            <person name="McCombie W.R."/>
            <person name="de la Bastide M."/>
            <person name="Dedhia N."/>
            <person name="Blocker H."/>
            <person name="Hornischer K."/>
            <person name="Nordsiek G."/>
            <person name="Agarwala R."/>
            <person name="Aravind L."/>
            <person name="Bailey J.A."/>
            <person name="Bateman A."/>
            <person name="Batzoglou S."/>
            <person name="Birney E."/>
            <person name="Bork P."/>
            <person name="Brown D.G."/>
            <person name="Burge C.B."/>
            <person name="Cerutti L."/>
            <person name="Chen H.C."/>
            <person name="Church D."/>
            <person name="Clamp M."/>
            <person name="Copley R.R."/>
            <person name="Doerks T."/>
            <person name="Eddy S.R."/>
            <person name="Eichler E.E."/>
            <person name="Furey T.S."/>
            <person name="Galagan J."/>
            <person name="Gilbert J.G."/>
            <person name="Harmon C."/>
            <person name="Hayashizaki Y."/>
            <person name="Haussler D."/>
            <person name="Hermjakob H."/>
            <person name="Hokamp K."/>
            <person name="Jang W."/>
            <person name="Johnson L.S."/>
            <person name="Jones T.A."/>
            <person name="Kasif S."/>
            <person name="Kaspryzk A."/>
            <person name="Kennedy S."/>
            <person name="Kent W.J."/>
            <person name="Kitts P."/>
            <person name="Koonin E.V."/>
            <person name="Korf I."/>
            <person name="Kulp D."/>
            <person name="Lancet D."/>
            <person name="Lowe T.M."/>
            <person name="McLysaght A."/>
            <person name="Mikkelsen T."/>
            <person name="Moran J.V."/>
            <person name="Mulder N."/>
            <person name="Pollara V.J."/>
            <person name="Ponting C.P."/>
            <person name="Schuler G."/>
            <person name="Schultz J."/>
            <person name="Slater G."/>
            <person name="Smit A.F."/>
            <person name="Stupka E."/>
            <person name="Szustakowski J."/>
            <person name="Thierry-Mieg D."/>
            <person name="Thierry-Mieg J."/>
            <person name="Wagner L."/>
            <person name="Wallis J."/>
            <person name="Wheeler R."/>
            <person name="Williams A."/>
            <person name="Wolf Y.I."/>
            <person name="Wolfe K.H."/>
            <person name="Yang S.P."/>
            <person name="Yeh R.F."/>
            <person name="Collins F."/>
            <person name="Guyer M.S."/>
            <person name="Peterson J."/>
            <person name="Felsenfeld A."/>
            <person name="Wetterstrand K.A."/>
            <person name="Patrinos A."/>
            <person name="Morgan M.J."/>
            <person name="de Jong P."/>
            <person name="Catanese J.J."/>
            <person name="Osoegawa K."/>
            <person name="Shizuya H."/>
            <person name="Choi S."/>
            <person name="Chen Y.J."/>
        </authorList>
    </citation>
    <scope>NUCLEOTIDE SEQUENCE [LARGE SCALE GENOMIC DNA]</scope>
</reference>
<dbReference type="FunFam" id="2.60.40.10:FF:000926">
    <property type="entry name" value="Interleukin 20 receptor subunit alpha"/>
    <property type="match status" value="1"/>
</dbReference>
<evidence type="ECO:0000256" key="3">
    <source>
        <dbReference type="ARBA" id="ARBA00022737"/>
    </source>
</evidence>
<dbReference type="Bgee" id="ENSG00000016402">
    <property type="expression patterns" value="Expressed in olfactory segment of nasal mucosa and 133 other cell types or tissues"/>
</dbReference>
<keyword evidence="10" id="KW-1185">Reference proteome</keyword>
<feature type="domain" description="Fibronectin type-III" evidence="8">
    <location>
        <begin position="25"/>
        <end position="131"/>
    </location>
</feature>
<dbReference type="EMBL" id="AL135902">
    <property type="status" value="NOT_ANNOTATED_CDS"/>
    <property type="molecule type" value="Genomic_DNA"/>
</dbReference>
<dbReference type="Pfam" id="PF09294">
    <property type="entry name" value="Interfer-bind"/>
    <property type="match status" value="1"/>
</dbReference>
<dbReference type="Proteomes" id="UP000005640">
    <property type="component" value="Chromosome 6"/>
</dbReference>
<evidence type="ECO:0000313" key="10">
    <source>
        <dbReference type="Proteomes" id="UP000005640"/>
    </source>
</evidence>
<dbReference type="OpenTargets" id="ENSG00000016402"/>
<dbReference type="PROSITE" id="PS50853">
    <property type="entry name" value="FN3"/>
    <property type="match status" value="1"/>
</dbReference>
<comment type="subcellular location">
    <subcellularLocation>
        <location evidence="1">Membrane</location>
        <topology evidence="1">Single-pass type I membrane protein</topology>
    </subcellularLocation>
</comment>
<sequence length="177" mass="20290">MSYNGLHQRVFKELKLLTLCSISSQIGPPEVALTTDEKSISVVLTAPEKWKRNPEDLPVSMQQIYSNLKYNVSVLNTKSNRTWSQCVTNHTLVLTWLEPNTLYCVHVESFVPGPPRRAQPSEKQCARTLKDQSSEFKAKIIFWYVLPVSITVFLFSVMGYSIYRYIHVGKEKHPANL</sequence>
<feature type="non-terminal residue" evidence="9">
    <location>
        <position position="177"/>
    </location>
</feature>
<keyword evidence="2 7" id="KW-0812">Transmembrane</keyword>
<dbReference type="GO" id="GO:0016020">
    <property type="term" value="C:membrane"/>
    <property type="evidence" value="ECO:0007669"/>
    <property type="project" value="UniProtKB-SubCell"/>
</dbReference>
<feature type="transmembrane region" description="Helical" evidence="7">
    <location>
        <begin position="141"/>
        <end position="163"/>
    </location>
</feature>
<dbReference type="Antibodypedia" id="33022">
    <property type="antibodies" value="394 antibodies from 31 providers"/>
</dbReference>
<dbReference type="InterPro" id="IPR013783">
    <property type="entry name" value="Ig-like_fold"/>
</dbReference>
<keyword evidence="4 7" id="KW-1133">Transmembrane helix</keyword>
<dbReference type="PANTHER" id="PTHR20859:SF86">
    <property type="entry name" value="INTERLEUKIN-20 RECEPTOR SUBUNIT ALPHA"/>
    <property type="match status" value="1"/>
</dbReference>
<reference evidence="9 10" key="2">
    <citation type="journal article" date="2003" name="Nature">
        <title>The DNA sequence and analysis of human chromosome 6.</title>
        <authorList>
            <person name="Mungall A.J."/>
            <person name="Palmer S.A."/>
            <person name="Sims S.K."/>
            <person name="Edwards C.A."/>
            <person name="Ashurst J.L."/>
            <person name="Wilming L."/>
            <person name="Jones M.C."/>
            <person name="Horton R."/>
            <person name="Hunt S.E."/>
            <person name="Scott C.E."/>
            <person name="Gilbert J.G."/>
            <person name="Clamp M.E."/>
            <person name="Bethel G."/>
            <person name="Milne S."/>
            <person name="Ainscough R."/>
            <person name="Almeida J.P."/>
            <person name="Ambrose K.D."/>
            <person name="Andrews T.D."/>
            <person name="Ashwell R.I."/>
            <person name="Babbage A.K."/>
            <person name="Bagguley C.L."/>
            <person name="Bailey J."/>
            <person name="Banerjee R."/>
            <person name="Barker D.J."/>
            <person name="Barlow K.F."/>
            <person name="Bates K."/>
            <person name="Beare D.M."/>
            <person name="Beasley H."/>
            <person name="Beasley O."/>
            <person name="Bird C.P."/>
            <person name="Blakey S."/>
            <person name="Bray-Allen S."/>
            <person name="Brook J."/>
            <person name="Brown A.J."/>
            <person name="Brown J.Y."/>
            <person name="Burford D.C."/>
            <person name="Burrill W."/>
            <person name="Burton J."/>
            <person name="Carder C."/>
            <person name="Carter N.P."/>
            <person name="Chapman J.C."/>
            <person name="Clark S.Y."/>
            <person name="Clark G."/>
            <person name="Clee C.M."/>
            <person name="Clegg S."/>
            <person name="Cobley V."/>
            <person name="Collier R.E."/>
            <person name="Collins J.E."/>
            <person name="Colman L.K."/>
            <person name="Corby N.R."/>
            <person name="Coville G.J."/>
            <person name="Culley K.M."/>
            <person name="Dhami P."/>
            <person name="Davies J."/>
            <person name="Dunn M."/>
            <person name="Earthrowl M.E."/>
            <person name="Ellington A.E."/>
            <person name="Evans K.A."/>
            <person name="Faulkner L."/>
            <person name="Francis M.D."/>
            <person name="Frankish A."/>
            <person name="Frankland J."/>
            <person name="French L."/>
            <person name="Garner P."/>
            <person name="Garnett J."/>
            <person name="Ghori M.J."/>
            <person name="Gilby L.M."/>
            <person name="Gillson C.J."/>
            <person name="Glithero R.J."/>
            <person name="Grafham D.V."/>
            <person name="Grant M."/>
            <person name="Gribble S."/>
            <person name="Griffiths C."/>
            <person name="Griffiths M."/>
            <person name="Hall R."/>
            <person name="Halls K.S."/>
            <person name="Hammond S."/>
            <person name="Harley J.L."/>
            <person name="Hart E.A."/>
            <person name="Heath P.D."/>
            <person name="Heathcott R."/>
            <person name="Holmes S.J."/>
            <person name="Howden P.J."/>
            <person name="Howe K.L."/>
            <person name="Howell G.R."/>
            <person name="Huckle E."/>
            <person name="Humphray S.J."/>
            <person name="Humphries M.D."/>
            <person name="Hunt A.R."/>
            <person name="Johnson C.M."/>
            <person name="Joy A.A."/>
            <person name="Kay M."/>
            <person name="Keenan S.J."/>
            <person name="Kimberley A.M."/>
            <person name="King A."/>
            <person name="Laird G.K."/>
            <person name="Langford C."/>
            <person name="Lawlor S."/>
            <person name="Leongamornlert D.A."/>
            <person name="Leversha M."/>
            <person name="Lloyd C.R."/>
            <person name="Lloyd D.M."/>
            <person name="Loveland J.E."/>
            <person name="Lovell J."/>
            <person name="Martin S."/>
            <person name="Mashreghi-Mohammadi M."/>
            <person name="Maslen G.L."/>
            <person name="Matthews L."/>
            <person name="McCann O.T."/>
            <person name="McLaren S.J."/>
            <person name="McLay K."/>
            <person name="McMurray A."/>
            <person name="Moore M.J."/>
            <person name="Mullikin J.C."/>
            <person name="Niblett D."/>
            <person name="Nickerson T."/>
            <person name="Novik K.L."/>
            <person name="Oliver K."/>
            <person name="Overton-Larty E.K."/>
            <person name="Parker A."/>
            <person name="Patel R."/>
            <person name="Pearce A.V."/>
            <person name="Peck A.I."/>
            <person name="Phillimore B."/>
            <person name="Phillips S."/>
            <person name="Plumb R.W."/>
            <person name="Porter K.M."/>
            <person name="Ramsey Y."/>
            <person name="Ranby S.A."/>
            <person name="Rice C.M."/>
            <person name="Ross M.T."/>
            <person name="Searle S.M."/>
            <person name="Sehra H.K."/>
            <person name="Sheridan E."/>
            <person name="Skuce C.D."/>
            <person name="Smith S."/>
            <person name="Smith M."/>
            <person name="Spraggon L."/>
            <person name="Squares S.L."/>
            <person name="Steward C.A."/>
            <person name="Sycamore N."/>
            <person name="Tamlyn-Hall G."/>
            <person name="Tester J."/>
            <person name="Theaker A.J."/>
            <person name="Thomas D.W."/>
            <person name="Thorpe A."/>
            <person name="Tracey A."/>
            <person name="Tromans A."/>
            <person name="Tubby B."/>
            <person name="Wall M."/>
            <person name="Wallis J.M."/>
            <person name="West A.P."/>
            <person name="White S.S."/>
            <person name="Whitehead S.L."/>
            <person name="Whittaker H."/>
            <person name="Wild A."/>
            <person name="Willey D.J."/>
            <person name="Wilmer T.E."/>
            <person name="Wood J.M."/>
            <person name="Wray P.W."/>
            <person name="Wyatt J.C."/>
            <person name="Young L."/>
            <person name="Younger R.M."/>
            <person name="Bentley D.R."/>
            <person name="Coulson A."/>
            <person name="Durbin R."/>
            <person name="Hubbard T."/>
            <person name="Sulston J.E."/>
            <person name="Dunham I."/>
            <person name="Rogers J."/>
            <person name="Beck S."/>
        </authorList>
    </citation>
    <scope>NUCLEOTIDE SEQUENCE [LARGE SCALE GENOMIC DNA]</scope>
</reference>
<dbReference type="InterPro" id="IPR036116">
    <property type="entry name" value="FN3_sf"/>
</dbReference>
<dbReference type="PANTHER" id="PTHR20859">
    <property type="entry name" value="INTERFERON/INTERLEUKIN RECEPTOR"/>
    <property type="match status" value="1"/>
</dbReference>
<name>A0A0U1RQU9_HUMAN</name>
<evidence type="ECO:0000259" key="8">
    <source>
        <dbReference type="PROSITE" id="PS50853"/>
    </source>
</evidence>
<dbReference type="OrthoDB" id="9909056at2759"/>
<evidence type="ECO:0000256" key="4">
    <source>
        <dbReference type="ARBA" id="ARBA00022989"/>
    </source>
</evidence>
<dbReference type="VEuPathDB" id="HostDB:ENSG00000016402"/>
<evidence type="ECO:0000256" key="2">
    <source>
        <dbReference type="ARBA" id="ARBA00022692"/>
    </source>
</evidence>
<accession>A0A0U1RQU9</accession>
<evidence type="ECO:0000256" key="6">
    <source>
        <dbReference type="ARBA" id="ARBA00023180"/>
    </source>
</evidence>
<dbReference type="Ensembl" id="ENST00000468393.5">
    <property type="protein sequence ID" value="ENSP00000489177.1"/>
    <property type="gene ID" value="ENSG00000016402.14"/>
</dbReference>
<evidence type="ECO:0000256" key="7">
    <source>
        <dbReference type="SAM" id="Phobius"/>
    </source>
</evidence>
<reference evidence="9" key="5">
    <citation type="submission" date="2025-09" db="UniProtKB">
        <authorList>
            <consortium name="Ensembl"/>
        </authorList>
    </citation>
    <scope>IDENTIFICATION</scope>
</reference>
<organism evidence="9 10">
    <name type="scientific">Homo sapiens</name>
    <name type="common">Human</name>
    <dbReference type="NCBI Taxonomy" id="9606"/>
    <lineage>
        <taxon>Eukaryota</taxon>
        <taxon>Metazoa</taxon>
        <taxon>Chordata</taxon>
        <taxon>Craniata</taxon>
        <taxon>Vertebrata</taxon>
        <taxon>Euteleostomi</taxon>
        <taxon>Mammalia</taxon>
        <taxon>Eutheria</taxon>
        <taxon>Euarchontoglires</taxon>
        <taxon>Primates</taxon>
        <taxon>Haplorrhini</taxon>
        <taxon>Catarrhini</taxon>
        <taxon>Hominidae</taxon>
        <taxon>Homo</taxon>
    </lineage>
</organism>
<reference evidence="9" key="4">
    <citation type="submission" date="2025-08" db="UniProtKB">
        <authorList>
            <consortium name="Ensembl"/>
        </authorList>
    </citation>
    <scope>IDENTIFICATION</scope>
</reference>
<keyword evidence="6" id="KW-0325">Glycoprotein</keyword>